<reference evidence="3" key="1">
    <citation type="submission" date="2022-11" db="EMBL/GenBank/DDBJ databases">
        <title>Minimal conservation of predation-associated metabolite biosynthetic gene clusters underscores biosynthetic potential of Myxococcota including descriptions for ten novel species: Archangium lansinium sp. nov., Myxococcus landrumus sp. nov., Nannocystis bai.</title>
        <authorList>
            <person name="Ahearne A."/>
            <person name="Stevens C."/>
            <person name="Dowd S."/>
        </authorList>
    </citation>
    <scope>NUCLEOTIDE SEQUENCE</scope>
    <source>
        <strain evidence="3">Fl3</strain>
    </source>
</reference>
<dbReference type="PROSITE" id="PS00028">
    <property type="entry name" value="ZINC_FINGER_C2H2_1"/>
    <property type="match status" value="1"/>
</dbReference>
<feature type="compositionally biased region" description="Low complexity" evidence="1">
    <location>
        <begin position="31"/>
        <end position="68"/>
    </location>
</feature>
<dbReference type="InterPro" id="IPR036249">
    <property type="entry name" value="Thioredoxin-like_sf"/>
</dbReference>
<dbReference type="PANTHER" id="PTHR42852">
    <property type="entry name" value="THIOL:DISULFIDE INTERCHANGE PROTEIN DSBE"/>
    <property type="match status" value="1"/>
</dbReference>
<dbReference type="Pfam" id="PF00578">
    <property type="entry name" value="AhpC-TSA"/>
    <property type="match status" value="1"/>
</dbReference>
<feature type="region of interest" description="Disordered" evidence="1">
    <location>
        <begin position="24"/>
        <end position="100"/>
    </location>
</feature>
<dbReference type="CDD" id="cd02966">
    <property type="entry name" value="TlpA_like_family"/>
    <property type="match status" value="1"/>
</dbReference>
<keyword evidence="4" id="KW-1185">Reference proteome</keyword>
<dbReference type="InterPro" id="IPR050553">
    <property type="entry name" value="Thioredoxin_ResA/DsbE_sf"/>
</dbReference>
<dbReference type="Proteomes" id="UP001164459">
    <property type="component" value="Chromosome"/>
</dbReference>
<name>A0ABY7H4A0_9BACT</name>
<feature type="domain" description="Thioredoxin" evidence="2">
    <location>
        <begin position="118"/>
        <end position="261"/>
    </location>
</feature>
<evidence type="ECO:0000313" key="3">
    <source>
        <dbReference type="EMBL" id="WAS93978.1"/>
    </source>
</evidence>
<dbReference type="InterPro" id="IPR013766">
    <property type="entry name" value="Thioredoxin_domain"/>
</dbReference>
<dbReference type="Gene3D" id="3.40.30.10">
    <property type="entry name" value="Glutaredoxin"/>
    <property type="match status" value="1"/>
</dbReference>
<protein>
    <submittedName>
        <fullName evidence="3">Redoxin domain-containing protein</fullName>
    </submittedName>
</protein>
<sequence>MTLKQCPKLHVLMAILLLAPTTGCKREASEAPESTAAPEPEAPTAEPVEASAGEAVEAPASDTPAAPADKPPGEAVAANEPAPASEPVGPGGEVKPATASALPAPLHAKVDDSCGRDAGVGTNALPFALKTAEGKDISMASLRGKVVLLNFWGTWCKPCLKELPEFDRLIRHYKKHGAVLVAIATDTEPQKVLDFAKERKISAKLVLGGEDLAKQYDSPNFPFSFVVDDKGTIRGSYRSYKPECIGRIEQDLRTSLEQRKR</sequence>
<proteinExistence type="predicted"/>
<evidence type="ECO:0000313" key="4">
    <source>
        <dbReference type="Proteomes" id="UP001164459"/>
    </source>
</evidence>
<dbReference type="InterPro" id="IPR000866">
    <property type="entry name" value="AhpC/TSA"/>
</dbReference>
<dbReference type="InterPro" id="IPR013087">
    <property type="entry name" value="Znf_C2H2_type"/>
</dbReference>
<dbReference type="RefSeq" id="WP_269036319.1">
    <property type="nucleotide sequence ID" value="NZ_CP114040.1"/>
</dbReference>
<dbReference type="EMBL" id="CP114040">
    <property type="protein sequence ID" value="WAS93978.1"/>
    <property type="molecule type" value="Genomic_DNA"/>
</dbReference>
<accession>A0ABY7H4A0</accession>
<evidence type="ECO:0000256" key="1">
    <source>
        <dbReference type="SAM" id="MobiDB-lite"/>
    </source>
</evidence>
<dbReference type="PANTHER" id="PTHR42852:SF13">
    <property type="entry name" value="PROTEIN DIPZ"/>
    <property type="match status" value="1"/>
</dbReference>
<organism evidence="3 4">
    <name type="scientific">Nannocystis punicea</name>
    <dbReference type="NCBI Taxonomy" id="2995304"/>
    <lineage>
        <taxon>Bacteria</taxon>
        <taxon>Pseudomonadati</taxon>
        <taxon>Myxococcota</taxon>
        <taxon>Polyangia</taxon>
        <taxon>Nannocystales</taxon>
        <taxon>Nannocystaceae</taxon>
        <taxon>Nannocystis</taxon>
    </lineage>
</organism>
<gene>
    <name evidence="3" type="ORF">O0S08_48215</name>
</gene>
<dbReference type="PROSITE" id="PS51352">
    <property type="entry name" value="THIOREDOXIN_2"/>
    <property type="match status" value="1"/>
</dbReference>
<dbReference type="SUPFAM" id="SSF52833">
    <property type="entry name" value="Thioredoxin-like"/>
    <property type="match status" value="1"/>
</dbReference>
<evidence type="ECO:0000259" key="2">
    <source>
        <dbReference type="PROSITE" id="PS51352"/>
    </source>
</evidence>